<dbReference type="Gene3D" id="1.20.1050.10">
    <property type="match status" value="1"/>
</dbReference>
<dbReference type="InterPro" id="IPR004046">
    <property type="entry name" value="GST_C"/>
</dbReference>
<dbReference type="SFLD" id="SFLDG00358">
    <property type="entry name" value="Main_(cytGST)"/>
    <property type="match status" value="1"/>
</dbReference>
<dbReference type="PANTHER" id="PTHR44051:SF9">
    <property type="entry name" value="GLUTATHIONE S-TRANSFERASE 1"/>
    <property type="match status" value="1"/>
</dbReference>
<sequence length="227" mass="25551">MVVVHHLENSRSQRILWALEELGVPYEVKRYERNKKNNLAPDSLKAVHPLGKSPVITDNGNQDDIVTVAESGAIIEYLVDKYGDGLLAVSNDEKHRRDYQYWLHFAEGSLMPPLVLKLVFEKVRKSPMPFFAKPIAKSISSKVMKTFVGPSIRNNMAFIEEYLASHKWFAGDKLTGADIQMSFPLEACVATGVADQQYPNIIAYVKRIHARPAYQKALAEGGPYNYA</sequence>
<comment type="similarity">
    <text evidence="4">Belongs to the GST superfamily.</text>
</comment>
<evidence type="ECO:0000313" key="7">
    <source>
        <dbReference type="EMBL" id="UZW76383.1"/>
    </source>
</evidence>
<dbReference type="PROSITE" id="PS50405">
    <property type="entry name" value="GST_CTER"/>
    <property type="match status" value="1"/>
</dbReference>
<feature type="domain" description="GST C-terminal" evidence="6">
    <location>
        <begin position="92"/>
        <end position="227"/>
    </location>
</feature>
<dbReference type="InterPro" id="IPR040079">
    <property type="entry name" value="Glutathione_S-Trfase"/>
</dbReference>
<protein>
    <recommendedName>
        <fullName evidence="1">glutathione transferase</fullName>
        <ecNumber evidence="1">2.5.1.18</ecNumber>
    </recommendedName>
</protein>
<dbReference type="SFLD" id="SFLDS00019">
    <property type="entry name" value="Glutathione_Transferase_(cytos"/>
    <property type="match status" value="1"/>
</dbReference>
<dbReference type="PROSITE" id="PS50404">
    <property type="entry name" value="GST_NTER"/>
    <property type="match status" value="1"/>
</dbReference>
<dbReference type="Pfam" id="PF00043">
    <property type="entry name" value="GST_C"/>
    <property type="match status" value="1"/>
</dbReference>
<dbReference type="InterPro" id="IPR010987">
    <property type="entry name" value="Glutathione-S-Trfase_C-like"/>
</dbReference>
<dbReference type="SUPFAM" id="SSF52833">
    <property type="entry name" value="Thioredoxin-like"/>
    <property type="match status" value="1"/>
</dbReference>
<dbReference type="GO" id="GO:0005737">
    <property type="term" value="C:cytoplasm"/>
    <property type="evidence" value="ECO:0007669"/>
    <property type="project" value="UniProtKB-ARBA"/>
</dbReference>
<keyword evidence="2" id="KW-0808">Transferase</keyword>
<dbReference type="CDD" id="cd03189">
    <property type="entry name" value="GST_C_GTT1_like"/>
    <property type="match status" value="1"/>
</dbReference>
<proteinExistence type="inferred from homology"/>
<comment type="catalytic activity">
    <reaction evidence="3">
        <text>RX + glutathione = an S-substituted glutathione + a halide anion + H(+)</text>
        <dbReference type="Rhea" id="RHEA:16437"/>
        <dbReference type="ChEBI" id="CHEBI:15378"/>
        <dbReference type="ChEBI" id="CHEBI:16042"/>
        <dbReference type="ChEBI" id="CHEBI:17792"/>
        <dbReference type="ChEBI" id="CHEBI:57925"/>
        <dbReference type="ChEBI" id="CHEBI:90779"/>
        <dbReference type="EC" id="2.5.1.18"/>
    </reaction>
</comment>
<dbReference type="EMBL" id="CP101527">
    <property type="protein sequence ID" value="UZW76383.1"/>
    <property type="molecule type" value="Genomic_DNA"/>
</dbReference>
<evidence type="ECO:0000256" key="2">
    <source>
        <dbReference type="ARBA" id="ARBA00022679"/>
    </source>
</evidence>
<feature type="domain" description="GST N-terminal" evidence="5">
    <location>
        <begin position="1"/>
        <end position="86"/>
    </location>
</feature>
<dbReference type="EC" id="2.5.1.18" evidence="1"/>
<dbReference type="Pfam" id="PF02798">
    <property type="entry name" value="GST_N"/>
    <property type="match status" value="1"/>
</dbReference>
<dbReference type="SUPFAM" id="SSF47616">
    <property type="entry name" value="GST C-terminal domain-like"/>
    <property type="match status" value="1"/>
</dbReference>
<dbReference type="Proteomes" id="UP001164472">
    <property type="component" value="Chromosome"/>
</dbReference>
<dbReference type="FunFam" id="3.40.30.10:FF:000156">
    <property type="entry name" value="Glutathione S-transferase 1"/>
    <property type="match status" value="1"/>
</dbReference>
<evidence type="ECO:0000256" key="3">
    <source>
        <dbReference type="ARBA" id="ARBA00047960"/>
    </source>
</evidence>
<evidence type="ECO:0000313" key="8">
    <source>
        <dbReference type="Proteomes" id="UP001164472"/>
    </source>
</evidence>
<keyword evidence="8" id="KW-1185">Reference proteome</keyword>
<dbReference type="GO" id="GO:0004601">
    <property type="term" value="F:peroxidase activity"/>
    <property type="evidence" value="ECO:0007669"/>
    <property type="project" value="UniProtKB-ARBA"/>
</dbReference>
<dbReference type="Gene3D" id="3.40.30.10">
    <property type="entry name" value="Glutaredoxin"/>
    <property type="match status" value="1"/>
</dbReference>
<dbReference type="PANTHER" id="PTHR44051">
    <property type="entry name" value="GLUTATHIONE S-TRANSFERASE-RELATED"/>
    <property type="match status" value="1"/>
</dbReference>
<name>A0A9E8HPJ1_9ALTE</name>
<evidence type="ECO:0000256" key="1">
    <source>
        <dbReference type="ARBA" id="ARBA00012452"/>
    </source>
</evidence>
<reference evidence="7" key="1">
    <citation type="submission" date="2022-07" db="EMBL/GenBank/DDBJ databases">
        <title>Alkalimarinus sp. nov., isolated from gut of a Alitta virens.</title>
        <authorList>
            <person name="Yang A.I."/>
            <person name="Shin N.-R."/>
        </authorList>
    </citation>
    <scope>NUCLEOTIDE SEQUENCE</scope>
    <source>
        <strain evidence="7">FA028</strain>
    </source>
</reference>
<evidence type="ECO:0000259" key="6">
    <source>
        <dbReference type="PROSITE" id="PS50405"/>
    </source>
</evidence>
<dbReference type="GO" id="GO:0004364">
    <property type="term" value="F:glutathione transferase activity"/>
    <property type="evidence" value="ECO:0007669"/>
    <property type="project" value="UniProtKB-EC"/>
</dbReference>
<accession>A0A9E8HPJ1</accession>
<evidence type="ECO:0000259" key="5">
    <source>
        <dbReference type="PROSITE" id="PS50404"/>
    </source>
</evidence>
<dbReference type="InterPro" id="IPR036282">
    <property type="entry name" value="Glutathione-S-Trfase_C_sf"/>
</dbReference>
<dbReference type="RefSeq" id="WP_251811874.1">
    <property type="nucleotide sequence ID" value="NZ_CP101527.1"/>
</dbReference>
<dbReference type="SFLD" id="SFLDG01150">
    <property type="entry name" value="Main.1:_Beta-like"/>
    <property type="match status" value="1"/>
</dbReference>
<organism evidence="7 8">
    <name type="scientific">Alkalimarinus sediminis</name>
    <dbReference type="NCBI Taxonomy" id="1632866"/>
    <lineage>
        <taxon>Bacteria</taxon>
        <taxon>Pseudomonadati</taxon>
        <taxon>Pseudomonadota</taxon>
        <taxon>Gammaproteobacteria</taxon>
        <taxon>Alteromonadales</taxon>
        <taxon>Alteromonadaceae</taxon>
        <taxon>Alkalimarinus</taxon>
    </lineage>
</organism>
<dbReference type="CDD" id="cd03046">
    <property type="entry name" value="GST_N_GTT1_like"/>
    <property type="match status" value="1"/>
</dbReference>
<dbReference type="InterPro" id="IPR004045">
    <property type="entry name" value="Glutathione_S-Trfase_N"/>
</dbReference>
<dbReference type="KEGG" id="asem:NNL22_07290"/>
<gene>
    <name evidence="7" type="ORF">NNL22_07290</name>
</gene>
<dbReference type="AlphaFoldDB" id="A0A9E8HPJ1"/>
<evidence type="ECO:0000256" key="4">
    <source>
        <dbReference type="RuleBase" id="RU003494"/>
    </source>
</evidence>
<dbReference type="InterPro" id="IPR036249">
    <property type="entry name" value="Thioredoxin-like_sf"/>
</dbReference>